<gene>
    <name evidence="1" type="ORF">J4Q44_G00108930</name>
</gene>
<protein>
    <submittedName>
        <fullName evidence="1">Uncharacterized protein</fullName>
    </submittedName>
</protein>
<proteinExistence type="predicted"/>
<evidence type="ECO:0000313" key="2">
    <source>
        <dbReference type="Proteomes" id="UP001356427"/>
    </source>
</evidence>
<dbReference type="Proteomes" id="UP001356427">
    <property type="component" value="Unassembled WGS sequence"/>
</dbReference>
<name>A0AAN8M256_9TELE</name>
<reference evidence="1 2" key="1">
    <citation type="submission" date="2021-04" db="EMBL/GenBank/DDBJ databases">
        <authorList>
            <person name="De Guttry C."/>
            <person name="Zahm M."/>
            <person name="Klopp C."/>
            <person name="Cabau C."/>
            <person name="Louis A."/>
            <person name="Berthelot C."/>
            <person name="Parey E."/>
            <person name="Roest Crollius H."/>
            <person name="Montfort J."/>
            <person name="Robinson-Rechavi M."/>
            <person name="Bucao C."/>
            <person name="Bouchez O."/>
            <person name="Gislard M."/>
            <person name="Lluch J."/>
            <person name="Milhes M."/>
            <person name="Lampietro C."/>
            <person name="Lopez Roques C."/>
            <person name="Donnadieu C."/>
            <person name="Braasch I."/>
            <person name="Desvignes T."/>
            <person name="Postlethwait J."/>
            <person name="Bobe J."/>
            <person name="Wedekind C."/>
            <person name="Guiguen Y."/>
        </authorList>
    </citation>
    <scope>NUCLEOTIDE SEQUENCE [LARGE SCALE GENOMIC DNA]</scope>
    <source>
        <strain evidence="1">Cs_M1</strain>
        <tissue evidence="1">Blood</tissue>
    </source>
</reference>
<evidence type="ECO:0000313" key="1">
    <source>
        <dbReference type="EMBL" id="KAK6319682.1"/>
    </source>
</evidence>
<accession>A0AAN8M256</accession>
<sequence length="105" mass="12396">MVSMVSVCLMPFHLLHSRHYYEPSSPQQPPLVEMNWWRRSVDEIQARKRQVTEFEVAQQALNKVTACFQQMATSVGSNSDGSFLKRWTRPEHWLIESAQINYIWN</sequence>
<comment type="caution">
    <text evidence="1">The sequence shown here is derived from an EMBL/GenBank/DDBJ whole genome shotgun (WGS) entry which is preliminary data.</text>
</comment>
<keyword evidence="2" id="KW-1185">Reference proteome</keyword>
<dbReference type="AlphaFoldDB" id="A0AAN8M256"/>
<dbReference type="EMBL" id="JAGTTL010000008">
    <property type="protein sequence ID" value="KAK6319682.1"/>
    <property type="molecule type" value="Genomic_DNA"/>
</dbReference>
<organism evidence="1 2">
    <name type="scientific">Coregonus suidteri</name>
    <dbReference type="NCBI Taxonomy" id="861788"/>
    <lineage>
        <taxon>Eukaryota</taxon>
        <taxon>Metazoa</taxon>
        <taxon>Chordata</taxon>
        <taxon>Craniata</taxon>
        <taxon>Vertebrata</taxon>
        <taxon>Euteleostomi</taxon>
        <taxon>Actinopterygii</taxon>
        <taxon>Neopterygii</taxon>
        <taxon>Teleostei</taxon>
        <taxon>Protacanthopterygii</taxon>
        <taxon>Salmoniformes</taxon>
        <taxon>Salmonidae</taxon>
        <taxon>Coregoninae</taxon>
        <taxon>Coregonus</taxon>
    </lineage>
</organism>